<dbReference type="InterPro" id="IPR019937">
    <property type="entry name" value="Cycl-permuted_mutarotase"/>
</dbReference>
<feature type="signal peptide" evidence="1">
    <location>
        <begin position="1"/>
        <end position="20"/>
    </location>
</feature>
<dbReference type="Gene3D" id="2.120.10.80">
    <property type="entry name" value="Kelch-type beta propeller"/>
    <property type="match status" value="1"/>
</dbReference>
<dbReference type="Pfam" id="PF24996">
    <property type="entry name" value="NANM"/>
    <property type="match status" value="2"/>
</dbReference>
<organism evidence="2 3">
    <name type="scientific">Candidatus Cetobacterium colombiensis</name>
    <dbReference type="NCBI Taxonomy" id="3073100"/>
    <lineage>
        <taxon>Bacteria</taxon>
        <taxon>Fusobacteriati</taxon>
        <taxon>Fusobacteriota</taxon>
        <taxon>Fusobacteriia</taxon>
        <taxon>Fusobacteriales</taxon>
        <taxon>Fusobacteriaceae</taxon>
        <taxon>Cetobacterium</taxon>
    </lineage>
</organism>
<dbReference type="PROSITE" id="PS51257">
    <property type="entry name" value="PROKAR_LIPOPROTEIN"/>
    <property type="match status" value="1"/>
</dbReference>
<evidence type="ECO:0000313" key="2">
    <source>
        <dbReference type="EMBL" id="MDX8335010.1"/>
    </source>
</evidence>
<gene>
    <name evidence="2" type="ORF">RFV38_00605</name>
</gene>
<name>A0ABU4W647_9FUSO</name>
<dbReference type="SUPFAM" id="SSF117281">
    <property type="entry name" value="Kelch motif"/>
    <property type="match status" value="1"/>
</dbReference>
<dbReference type="Proteomes" id="UP001279681">
    <property type="component" value="Unassembled WGS sequence"/>
</dbReference>
<dbReference type="InterPro" id="IPR015915">
    <property type="entry name" value="Kelch-typ_b-propeller"/>
</dbReference>
<evidence type="ECO:0000313" key="3">
    <source>
        <dbReference type="Proteomes" id="UP001279681"/>
    </source>
</evidence>
<comment type="caution">
    <text evidence="2">The sequence shown here is derived from an EMBL/GenBank/DDBJ whole genome shotgun (WGS) entry which is preliminary data.</text>
</comment>
<keyword evidence="1" id="KW-0732">Signal</keyword>
<evidence type="ECO:0000256" key="1">
    <source>
        <dbReference type="SAM" id="SignalP"/>
    </source>
</evidence>
<reference evidence="3" key="1">
    <citation type="submission" date="2023-07" db="EMBL/GenBank/DDBJ databases">
        <authorList>
            <person name="Colorado M.A."/>
            <person name="Villamil L.M."/>
            <person name="Melo J.F."/>
            <person name="Rodriguez J.A."/>
            <person name="Ruiz R.Y."/>
        </authorList>
    </citation>
    <scope>NUCLEOTIDE SEQUENCE [LARGE SCALE GENOMIC DNA]</scope>
    <source>
        <strain evidence="3">C33</strain>
    </source>
</reference>
<feature type="chain" id="PRO_5046158352" evidence="1">
    <location>
        <begin position="21"/>
        <end position="381"/>
    </location>
</feature>
<accession>A0ABU4W647</accession>
<dbReference type="NCBIfam" id="TIGR03548">
    <property type="entry name" value="mutarot_permut"/>
    <property type="match status" value="1"/>
</dbReference>
<sequence length="381" mass="42344">MKKIVLNLSLVTLFLTGCSATESKFEKNEDISWRYIKDLPTPKGFEKQHGVAGPLAGNIGEYVIVAGGANFPYKSVLEGGQKVVYSDLYLMKQTKNGLDLVKHTKLPKEIGYGTTISTEKGIYYIGGTYQTGVSNEVLFITLNKEKNDIEVKTIGKLPFDYHSGVAALYEDNIYIVTGKQEGKNSKNFYKYNLSTGKTTELKMFPGTERSQSVGQVLNNGKENLLYVFGGGTGVAFADGYAYNFAQNTWEKVKDVEINGKEISVLGASSVKLDSNQMLVIGGFNKEIWDDANLKLGSLKGEALKKYKQEYFTKDPQDFNWNKDMLVYDARNNTWRSIGEVPFMAPCGEGLVKIGDTIYSINGEIKPGVRSERIYEGKIIQN</sequence>
<dbReference type="RefSeq" id="WP_320312423.1">
    <property type="nucleotide sequence ID" value="NZ_JAVIKH010000001.1"/>
</dbReference>
<keyword evidence="3" id="KW-1185">Reference proteome</keyword>
<dbReference type="PANTHER" id="PTHR45632">
    <property type="entry name" value="LD33804P"/>
    <property type="match status" value="1"/>
</dbReference>
<proteinExistence type="predicted"/>
<dbReference type="EMBL" id="JAVIKH010000001">
    <property type="protein sequence ID" value="MDX8335010.1"/>
    <property type="molecule type" value="Genomic_DNA"/>
</dbReference>
<protein>
    <submittedName>
        <fullName evidence="2">Cyclically-permuted mutarotase family protein</fullName>
    </submittedName>
</protein>
<dbReference type="InterPro" id="IPR056734">
    <property type="entry name" value="NANM"/>
</dbReference>